<dbReference type="Proteomes" id="UP000723463">
    <property type="component" value="Unassembled WGS sequence"/>
</dbReference>
<feature type="compositionally biased region" description="Polar residues" evidence="1">
    <location>
        <begin position="1"/>
        <end position="11"/>
    </location>
</feature>
<evidence type="ECO:0000256" key="1">
    <source>
        <dbReference type="SAM" id="MobiDB-lite"/>
    </source>
</evidence>
<dbReference type="AlphaFoldDB" id="A0A9P6EYB5"/>
<comment type="caution">
    <text evidence="2">The sequence shown here is derived from an EMBL/GenBank/DDBJ whole genome shotgun (WGS) entry which is preliminary data.</text>
</comment>
<accession>A0A9P6EYB5</accession>
<evidence type="ECO:0000313" key="3">
    <source>
        <dbReference type="Proteomes" id="UP000723463"/>
    </source>
</evidence>
<evidence type="ECO:0000313" key="2">
    <source>
        <dbReference type="EMBL" id="KAF9537868.1"/>
    </source>
</evidence>
<feature type="region of interest" description="Disordered" evidence="1">
    <location>
        <begin position="1"/>
        <end position="52"/>
    </location>
</feature>
<gene>
    <name evidence="2" type="ORF">EC957_007555</name>
</gene>
<organism evidence="2 3">
    <name type="scientific">Mortierella hygrophila</name>
    <dbReference type="NCBI Taxonomy" id="979708"/>
    <lineage>
        <taxon>Eukaryota</taxon>
        <taxon>Fungi</taxon>
        <taxon>Fungi incertae sedis</taxon>
        <taxon>Mucoromycota</taxon>
        <taxon>Mortierellomycotina</taxon>
        <taxon>Mortierellomycetes</taxon>
        <taxon>Mortierellales</taxon>
        <taxon>Mortierellaceae</taxon>
        <taxon>Mortierella</taxon>
    </lineage>
</organism>
<sequence>MTPTTRTLQETSGRHLAGPSIQTEAESLHPERANHKPKAALDSAQTKMLNSKRPNEHYALLEMMESLSSTAQLNKGTLKRLLDLKGSVHDSPNRVAVHDNQVAASA</sequence>
<reference evidence="2" key="1">
    <citation type="journal article" date="2020" name="Fungal Divers.">
        <title>Resolving the Mortierellaceae phylogeny through synthesis of multi-gene phylogenetics and phylogenomics.</title>
        <authorList>
            <person name="Vandepol N."/>
            <person name="Liber J."/>
            <person name="Desiro A."/>
            <person name="Na H."/>
            <person name="Kennedy M."/>
            <person name="Barry K."/>
            <person name="Grigoriev I.V."/>
            <person name="Miller A.N."/>
            <person name="O'Donnell K."/>
            <person name="Stajich J.E."/>
            <person name="Bonito G."/>
        </authorList>
    </citation>
    <scope>NUCLEOTIDE SEQUENCE</scope>
    <source>
        <strain evidence="2">NRRL 2591</strain>
    </source>
</reference>
<protein>
    <submittedName>
        <fullName evidence="2">Uncharacterized protein</fullName>
    </submittedName>
</protein>
<keyword evidence="3" id="KW-1185">Reference proteome</keyword>
<proteinExistence type="predicted"/>
<dbReference type="EMBL" id="JAAAXW010000355">
    <property type="protein sequence ID" value="KAF9537868.1"/>
    <property type="molecule type" value="Genomic_DNA"/>
</dbReference>
<name>A0A9P6EYB5_9FUNG</name>